<dbReference type="InterPro" id="IPR029063">
    <property type="entry name" value="SAM-dependent_MTases_sf"/>
</dbReference>
<sequence length="345" mass="37448">MANKNTGEMKGAESRGATKRLQEMGHAFKQSGALIAAIEVDLFTHVSQGADTIEAISKKTGLSLWAGTKLVDTCAALGLLIKKGNTYSNAADVERFLVKGKQAYIGPWITGGRDMYDLWKDVAAILTGVKSPRGKGYYEEVWKDVKSARELHEATYSVGLAAGYKLAKTIDLSRSSLLLDLGGGSGCYSIALVSSFPTLKAIVMDYPTVCEVAKQFINEAGLSDRISTFGGDLIKVDYPPRADLMLLSSNLPNFSSRQLEIIINKAYQAMANRGIMIILGEALNDDRIGPLEPVLYSLEEALVGGEGEGHTRAEVNHLLENAGFKQIEIDDFIPEILTKFVAYKE</sequence>
<dbReference type="SUPFAM" id="SSF46785">
    <property type="entry name" value="Winged helix' DNA-binding domain"/>
    <property type="match status" value="1"/>
</dbReference>
<dbReference type="EMBL" id="JACQWF010000252">
    <property type="protein sequence ID" value="MBI4595826.1"/>
    <property type="molecule type" value="Genomic_DNA"/>
</dbReference>
<evidence type="ECO:0000313" key="6">
    <source>
        <dbReference type="Proteomes" id="UP000772181"/>
    </source>
</evidence>
<name>A0A933GLW4_UNCTE</name>
<dbReference type="GO" id="GO:0008171">
    <property type="term" value="F:O-methyltransferase activity"/>
    <property type="evidence" value="ECO:0007669"/>
    <property type="project" value="InterPro"/>
</dbReference>
<dbReference type="PROSITE" id="PS51683">
    <property type="entry name" value="SAM_OMT_II"/>
    <property type="match status" value="1"/>
</dbReference>
<keyword evidence="1" id="KW-0489">Methyltransferase</keyword>
<dbReference type="SUPFAM" id="SSF53335">
    <property type="entry name" value="S-adenosyl-L-methionine-dependent methyltransferases"/>
    <property type="match status" value="1"/>
</dbReference>
<feature type="domain" description="O-methyltransferase C-terminal" evidence="4">
    <location>
        <begin position="134"/>
        <end position="325"/>
    </location>
</feature>
<keyword evidence="2" id="KW-0808">Transferase</keyword>
<dbReference type="InterPro" id="IPR036388">
    <property type="entry name" value="WH-like_DNA-bd_sf"/>
</dbReference>
<dbReference type="InterPro" id="IPR036390">
    <property type="entry name" value="WH_DNA-bd_sf"/>
</dbReference>
<dbReference type="Gene3D" id="3.40.50.150">
    <property type="entry name" value="Vaccinia Virus protein VP39"/>
    <property type="match status" value="1"/>
</dbReference>
<dbReference type="GO" id="GO:0046983">
    <property type="term" value="F:protein dimerization activity"/>
    <property type="evidence" value="ECO:0007669"/>
    <property type="project" value="InterPro"/>
</dbReference>
<dbReference type="Gene3D" id="1.10.10.10">
    <property type="entry name" value="Winged helix-like DNA-binding domain superfamily/Winged helix DNA-binding domain"/>
    <property type="match status" value="1"/>
</dbReference>
<evidence type="ECO:0000256" key="2">
    <source>
        <dbReference type="ARBA" id="ARBA00022679"/>
    </source>
</evidence>
<dbReference type="PANTHER" id="PTHR43712:SF2">
    <property type="entry name" value="O-METHYLTRANSFERASE CICE"/>
    <property type="match status" value="1"/>
</dbReference>
<protein>
    <recommendedName>
        <fullName evidence="4">O-methyltransferase C-terminal domain-containing protein</fullName>
    </recommendedName>
</protein>
<reference evidence="5" key="1">
    <citation type="submission" date="2020-07" db="EMBL/GenBank/DDBJ databases">
        <title>Huge and variable diversity of episymbiotic CPR bacteria and DPANN archaea in groundwater ecosystems.</title>
        <authorList>
            <person name="He C.Y."/>
            <person name="Keren R."/>
            <person name="Whittaker M."/>
            <person name="Farag I.F."/>
            <person name="Doudna J."/>
            <person name="Cate J.H.D."/>
            <person name="Banfield J.F."/>
        </authorList>
    </citation>
    <scope>NUCLEOTIDE SEQUENCE</scope>
    <source>
        <strain evidence="5">NC_groundwater_1482_Ag_S-0.65um_47_24</strain>
    </source>
</reference>
<evidence type="ECO:0000256" key="1">
    <source>
        <dbReference type="ARBA" id="ARBA00022603"/>
    </source>
</evidence>
<gene>
    <name evidence="5" type="ORF">HY730_05530</name>
</gene>
<dbReference type="PANTHER" id="PTHR43712">
    <property type="entry name" value="PUTATIVE (AFU_ORTHOLOGUE AFUA_4G14580)-RELATED"/>
    <property type="match status" value="1"/>
</dbReference>
<evidence type="ECO:0000256" key="3">
    <source>
        <dbReference type="ARBA" id="ARBA00022691"/>
    </source>
</evidence>
<dbReference type="GO" id="GO:0032259">
    <property type="term" value="P:methylation"/>
    <property type="evidence" value="ECO:0007669"/>
    <property type="project" value="UniProtKB-KW"/>
</dbReference>
<proteinExistence type="predicted"/>
<accession>A0A933GLW4</accession>
<dbReference type="Proteomes" id="UP000772181">
    <property type="component" value="Unassembled WGS sequence"/>
</dbReference>
<keyword evidence="3" id="KW-0949">S-adenosyl-L-methionine</keyword>
<dbReference type="Pfam" id="PF00891">
    <property type="entry name" value="Methyltransf_2"/>
    <property type="match status" value="1"/>
</dbReference>
<dbReference type="InterPro" id="IPR016461">
    <property type="entry name" value="COMT-like"/>
</dbReference>
<evidence type="ECO:0000259" key="4">
    <source>
        <dbReference type="Pfam" id="PF00891"/>
    </source>
</evidence>
<evidence type="ECO:0000313" key="5">
    <source>
        <dbReference type="EMBL" id="MBI4595826.1"/>
    </source>
</evidence>
<dbReference type="AlphaFoldDB" id="A0A933GLW4"/>
<organism evidence="5 6">
    <name type="scientific">Tectimicrobiota bacterium</name>
    <dbReference type="NCBI Taxonomy" id="2528274"/>
    <lineage>
        <taxon>Bacteria</taxon>
        <taxon>Pseudomonadati</taxon>
        <taxon>Nitrospinota/Tectimicrobiota group</taxon>
        <taxon>Candidatus Tectimicrobiota</taxon>
    </lineage>
</organism>
<comment type="caution">
    <text evidence="5">The sequence shown here is derived from an EMBL/GenBank/DDBJ whole genome shotgun (WGS) entry which is preliminary data.</text>
</comment>
<dbReference type="InterPro" id="IPR001077">
    <property type="entry name" value="COMT_C"/>
</dbReference>